<evidence type="ECO:0000259" key="13">
    <source>
        <dbReference type="PROSITE" id="PS50157"/>
    </source>
</evidence>
<keyword evidence="4" id="KW-0677">Repeat</keyword>
<keyword evidence="8" id="KW-0805">Transcription regulation</keyword>
<dbReference type="FunFam" id="3.30.160.60:FF:000294">
    <property type="entry name" value="Odd-skipped-related transciption factor 2"/>
    <property type="match status" value="1"/>
</dbReference>
<dbReference type="InterPro" id="IPR013087">
    <property type="entry name" value="Znf_C2H2_type"/>
</dbReference>
<dbReference type="FunFam" id="3.30.160.60:FF:000958">
    <property type="entry name" value="Odd skipped"/>
    <property type="match status" value="1"/>
</dbReference>
<keyword evidence="3" id="KW-0479">Metal-binding</keyword>
<protein>
    <submittedName>
        <fullName evidence="14">Protein sister of odd and bowel</fullName>
    </submittedName>
</protein>
<feature type="domain" description="C2H2-type" evidence="13">
    <location>
        <begin position="442"/>
        <end position="469"/>
    </location>
</feature>
<evidence type="ECO:0000256" key="9">
    <source>
        <dbReference type="ARBA" id="ARBA00023163"/>
    </source>
</evidence>
<evidence type="ECO:0000313" key="15">
    <source>
        <dbReference type="EnsemblMetazoa" id="KAF7490981.1"/>
    </source>
</evidence>
<evidence type="ECO:0000256" key="5">
    <source>
        <dbReference type="ARBA" id="ARBA00022771"/>
    </source>
</evidence>
<dbReference type="OrthoDB" id="9451254at2759"/>
<keyword evidence="7" id="KW-0862">Zinc</keyword>
<comment type="subcellular location">
    <subcellularLocation>
        <location evidence="1">Nucleus</location>
    </subcellularLocation>
</comment>
<dbReference type="FunFam" id="3.30.160.60:FF:000311">
    <property type="entry name" value="protein odd-skipped-related 2 isoform X1"/>
    <property type="match status" value="1"/>
</dbReference>
<dbReference type="FunFam" id="3.30.160.60:FF:000671">
    <property type="entry name" value="Zinc finger protein 26"/>
    <property type="match status" value="1"/>
</dbReference>
<evidence type="ECO:0000256" key="1">
    <source>
        <dbReference type="ARBA" id="ARBA00004123"/>
    </source>
</evidence>
<feature type="domain" description="C2H2-type" evidence="13">
    <location>
        <begin position="470"/>
        <end position="497"/>
    </location>
</feature>
<dbReference type="PROSITE" id="PS50157">
    <property type="entry name" value="ZINC_FINGER_C2H2_2"/>
    <property type="match status" value="5"/>
</dbReference>
<keyword evidence="6" id="KW-0562">Pair-rule protein</keyword>
<dbReference type="Pfam" id="PF00096">
    <property type="entry name" value="zf-C2H2"/>
    <property type="match status" value="5"/>
</dbReference>
<dbReference type="PANTHER" id="PTHR14196">
    <property type="entry name" value="ODD-SKIPPED - RELATED"/>
    <property type="match status" value="1"/>
</dbReference>
<name>A0A834VBU3_SARSC</name>
<evidence type="ECO:0000256" key="4">
    <source>
        <dbReference type="ARBA" id="ARBA00022737"/>
    </source>
</evidence>
<feature type="domain" description="C2H2-type" evidence="13">
    <location>
        <begin position="358"/>
        <end position="385"/>
    </location>
</feature>
<evidence type="ECO:0000256" key="8">
    <source>
        <dbReference type="ARBA" id="ARBA00023015"/>
    </source>
</evidence>
<evidence type="ECO:0000256" key="7">
    <source>
        <dbReference type="ARBA" id="ARBA00022833"/>
    </source>
</evidence>
<keyword evidence="10" id="KW-0539">Nucleus</keyword>
<organism evidence="14">
    <name type="scientific">Sarcoptes scabiei</name>
    <name type="common">Itch mite</name>
    <name type="synonym">Acarus scabiei</name>
    <dbReference type="NCBI Taxonomy" id="52283"/>
    <lineage>
        <taxon>Eukaryota</taxon>
        <taxon>Metazoa</taxon>
        <taxon>Ecdysozoa</taxon>
        <taxon>Arthropoda</taxon>
        <taxon>Chelicerata</taxon>
        <taxon>Arachnida</taxon>
        <taxon>Acari</taxon>
        <taxon>Acariformes</taxon>
        <taxon>Sarcoptiformes</taxon>
        <taxon>Astigmata</taxon>
        <taxon>Psoroptidia</taxon>
        <taxon>Sarcoptoidea</taxon>
        <taxon>Sarcoptidae</taxon>
        <taxon>Sarcoptinae</taxon>
        <taxon>Sarcoptes</taxon>
    </lineage>
</organism>
<dbReference type="GO" id="GO:0005634">
    <property type="term" value="C:nucleus"/>
    <property type="evidence" value="ECO:0007669"/>
    <property type="project" value="UniProtKB-SubCell"/>
</dbReference>
<reference evidence="14" key="2">
    <citation type="submission" date="2020-01" db="EMBL/GenBank/DDBJ databases">
        <authorList>
            <person name="Korhonen P.K.K."/>
            <person name="Guangxu M.G."/>
            <person name="Wang T.W."/>
            <person name="Stroehlein A.J.S."/>
            <person name="Young N.D."/>
            <person name="Ang C.-S.A."/>
            <person name="Fernando D.W.F."/>
            <person name="Lu H.L."/>
            <person name="Taylor S.T."/>
            <person name="Ehtesham M.E.M."/>
            <person name="Najaraj S.H.N."/>
            <person name="Harsha G.H.G."/>
            <person name="Madugundu A.M."/>
            <person name="Renuse S.R."/>
            <person name="Holt D.H."/>
            <person name="Pandey A.P."/>
            <person name="Papenfuss A.P."/>
            <person name="Gasser R.B.G."/>
            <person name="Fischer K.F."/>
        </authorList>
    </citation>
    <scope>NUCLEOTIDE SEQUENCE</scope>
    <source>
        <strain evidence="14">SSS_KF_BRIS2020</strain>
    </source>
</reference>
<dbReference type="SUPFAM" id="SSF57667">
    <property type="entry name" value="beta-beta-alpha zinc fingers"/>
    <property type="match status" value="3"/>
</dbReference>
<evidence type="ECO:0000256" key="2">
    <source>
        <dbReference type="ARBA" id="ARBA00022473"/>
    </source>
</evidence>
<dbReference type="EMBL" id="WVUK01000062">
    <property type="protein sequence ID" value="KAF7490981.1"/>
    <property type="molecule type" value="Genomic_DNA"/>
</dbReference>
<evidence type="ECO:0000313" key="14">
    <source>
        <dbReference type="EMBL" id="KAF7490981.1"/>
    </source>
</evidence>
<feature type="domain" description="C2H2-type" evidence="13">
    <location>
        <begin position="386"/>
        <end position="413"/>
    </location>
</feature>
<dbReference type="PROSITE" id="PS00028">
    <property type="entry name" value="ZINC_FINGER_C2H2_1"/>
    <property type="match status" value="5"/>
</dbReference>
<dbReference type="PANTHER" id="PTHR14196:SF0">
    <property type="entry name" value="PROTEIN BOWEL"/>
    <property type="match status" value="1"/>
</dbReference>
<proteinExistence type="predicted"/>
<evidence type="ECO:0000256" key="12">
    <source>
        <dbReference type="SAM" id="MobiDB-lite"/>
    </source>
</evidence>
<evidence type="ECO:0000256" key="11">
    <source>
        <dbReference type="PROSITE-ProRule" id="PRU00042"/>
    </source>
</evidence>
<dbReference type="GO" id="GO:0008270">
    <property type="term" value="F:zinc ion binding"/>
    <property type="evidence" value="ECO:0007669"/>
    <property type="project" value="UniProtKB-KW"/>
</dbReference>
<dbReference type="Proteomes" id="UP000070412">
    <property type="component" value="Unassembled WGS sequence"/>
</dbReference>
<dbReference type="FunFam" id="3.30.160.60:FF:000318">
    <property type="entry name" value="Odd-skipped-related transciption factor 2"/>
    <property type="match status" value="1"/>
</dbReference>
<feature type="domain" description="C2H2-type" evidence="13">
    <location>
        <begin position="414"/>
        <end position="441"/>
    </location>
</feature>
<dbReference type="GO" id="GO:0000977">
    <property type="term" value="F:RNA polymerase II transcription regulatory region sequence-specific DNA binding"/>
    <property type="evidence" value="ECO:0007669"/>
    <property type="project" value="TreeGrafter"/>
</dbReference>
<dbReference type="EnsemblMetazoa" id="SSS_1131s_mrna">
    <property type="protein sequence ID" value="KAF7490981.1"/>
    <property type="gene ID" value="SSS_1131"/>
</dbReference>
<reference evidence="16" key="1">
    <citation type="journal article" date="2020" name="PLoS Negl. Trop. Dis.">
        <title>High-quality nuclear genome for Sarcoptes scabiei-A critical resource for a neglected parasite.</title>
        <authorList>
            <person name="Korhonen P.K."/>
            <person name="Gasser R.B."/>
            <person name="Ma G."/>
            <person name="Wang T."/>
            <person name="Stroehlein A.J."/>
            <person name="Young N.D."/>
            <person name="Ang C.S."/>
            <person name="Fernando D.D."/>
            <person name="Lu H.C."/>
            <person name="Taylor S."/>
            <person name="Reynolds S.L."/>
            <person name="Mofiz E."/>
            <person name="Najaraj S.H."/>
            <person name="Gowda H."/>
            <person name="Madugundu A."/>
            <person name="Renuse S."/>
            <person name="Holt D."/>
            <person name="Pandey A."/>
            <person name="Papenfuss A.T."/>
            <person name="Fischer K."/>
        </authorList>
    </citation>
    <scope>NUCLEOTIDE SEQUENCE [LARGE SCALE GENOMIC DNA]</scope>
</reference>
<evidence type="ECO:0000256" key="6">
    <source>
        <dbReference type="ARBA" id="ARBA00022788"/>
    </source>
</evidence>
<dbReference type="AlphaFoldDB" id="A0A834VBU3"/>
<dbReference type="SMART" id="SM00355">
    <property type="entry name" value="ZnF_C2H2"/>
    <property type="match status" value="5"/>
</dbReference>
<keyword evidence="9" id="KW-0804">Transcription</keyword>
<dbReference type="InterPro" id="IPR036236">
    <property type="entry name" value="Znf_C2H2_sf"/>
</dbReference>
<evidence type="ECO:0000256" key="10">
    <source>
        <dbReference type="ARBA" id="ARBA00023242"/>
    </source>
</evidence>
<reference evidence="15" key="3">
    <citation type="submission" date="2022-06" db="UniProtKB">
        <authorList>
            <consortium name="EnsemblMetazoa"/>
        </authorList>
    </citation>
    <scope>IDENTIFICATION</scope>
</reference>
<gene>
    <name evidence="14" type="ORF">SSS_1131</name>
</gene>
<sequence>MLDNFQSHLKFDSQTLTSSSSSFSKMNPFQSNSISLSDNSSNLIQSHSQLINPFDYYDCLTKRLLQNYMNSNEIHSNSFVSQPNHHFHHQPYLTSQQQSLFADRIVQTNRNKESQSLQSFLDPNIMTLNPIFLKQMLLMMNENNHRDPTNLIDRNFLVEQLISSTSSRTSANIHSNDSQRLLEQSKSKSLSALASKQQSIVGDHSPRTTSSSVMKSWFPSSIDSSPIGFNYTLPTPPNTPGASSIDSGVCCSSSSSSSSSISSPTPPLNLKTSQPIVGKKRRFDFANLARSATEPDVILENENYSKSIALIDKENLESSQSSRPKYVKQFTMKSIDDEQCDEDMAKSKQSGRRRKKKFICRFCQRQFTKSYNLLIHERTHTDERPFNCDICGKAFRRQDHLRDHRFIHSKEKPFKCTECGKGFCQSRTLAVHRILHQENSPHKCHLCGRGFNQRSNLKTHLLTHTDIKPFNCDECGKEFRRNCDLRRHLLIHSMHSNSAVDDSNRNKSFDLGKFHSTPKSSTIKLLSNEKSEQNGIHRRLEPIRTYYNSIESLISC</sequence>
<keyword evidence="2" id="KW-0217">Developmental protein</keyword>
<feature type="region of interest" description="Disordered" evidence="12">
    <location>
        <begin position="193"/>
        <end position="215"/>
    </location>
</feature>
<evidence type="ECO:0000313" key="16">
    <source>
        <dbReference type="Proteomes" id="UP000070412"/>
    </source>
</evidence>
<keyword evidence="5 11" id="KW-0863">Zinc-finger</keyword>
<dbReference type="Gene3D" id="3.30.160.60">
    <property type="entry name" value="Classic Zinc Finger"/>
    <property type="match status" value="5"/>
</dbReference>
<accession>A0A834VBU3</accession>
<dbReference type="GO" id="GO:0000981">
    <property type="term" value="F:DNA-binding transcription factor activity, RNA polymerase II-specific"/>
    <property type="evidence" value="ECO:0007669"/>
    <property type="project" value="TreeGrafter"/>
</dbReference>
<evidence type="ECO:0000256" key="3">
    <source>
        <dbReference type="ARBA" id="ARBA00022723"/>
    </source>
</evidence>
<dbReference type="InterPro" id="IPR050717">
    <property type="entry name" value="C2H2-ZF_Transcription_Reg"/>
</dbReference>
<keyword evidence="16" id="KW-1185">Reference proteome</keyword>
<dbReference type="GO" id="GO:0007366">
    <property type="term" value="P:periodic partitioning by pair rule gene"/>
    <property type="evidence" value="ECO:0007669"/>
    <property type="project" value="UniProtKB-KW"/>
</dbReference>